<dbReference type="SUPFAM" id="SSF81631">
    <property type="entry name" value="PAP/OAS1 substrate-binding domain"/>
    <property type="match status" value="1"/>
</dbReference>
<organism evidence="3 4">
    <name type="scientific">Mycolicibacterium parafortuitum</name>
    <name type="common">Mycobacterium parafortuitum</name>
    <dbReference type="NCBI Taxonomy" id="39692"/>
    <lineage>
        <taxon>Bacteria</taxon>
        <taxon>Bacillati</taxon>
        <taxon>Actinomycetota</taxon>
        <taxon>Actinomycetes</taxon>
        <taxon>Mycobacteriales</taxon>
        <taxon>Mycobacteriaceae</taxon>
        <taxon>Mycolicibacterium</taxon>
    </lineage>
</organism>
<dbReference type="InterPro" id="IPR053445">
    <property type="entry name" value="CBASS_cN_synthase"/>
</dbReference>
<proteinExistence type="predicted"/>
<dbReference type="Pfam" id="PF18144">
    <property type="entry name" value="SMODS"/>
    <property type="match status" value="1"/>
</dbReference>
<protein>
    <recommendedName>
        <fullName evidence="2">2'-5'-oligoadenylate synthetase 1 domain-containing protein</fullName>
    </recommendedName>
</protein>
<evidence type="ECO:0000259" key="2">
    <source>
        <dbReference type="Pfam" id="PF10421"/>
    </source>
</evidence>
<evidence type="ECO:0000313" key="4">
    <source>
        <dbReference type="Proteomes" id="UP000466554"/>
    </source>
</evidence>
<dbReference type="RefSeq" id="WP_163765040.1">
    <property type="nucleotide sequence ID" value="NZ_AP022598.1"/>
</dbReference>
<dbReference type="GO" id="GO:0016779">
    <property type="term" value="F:nucleotidyltransferase activity"/>
    <property type="evidence" value="ECO:0007669"/>
    <property type="project" value="InterPro"/>
</dbReference>
<accession>A0A7I7TV90</accession>
<name>A0A7I7TV90_MYCPF</name>
<evidence type="ECO:0000256" key="1">
    <source>
        <dbReference type="ARBA" id="ARBA00023118"/>
    </source>
</evidence>
<dbReference type="InterPro" id="IPR018952">
    <property type="entry name" value="2-5-oligoAdlate_synth_1_dom2/C"/>
</dbReference>
<dbReference type="InterPro" id="IPR043519">
    <property type="entry name" value="NT_sf"/>
</dbReference>
<dbReference type="Pfam" id="PF10421">
    <property type="entry name" value="OAS1_C"/>
    <property type="match status" value="1"/>
</dbReference>
<dbReference type="NCBIfam" id="NF041116">
    <property type="entry name" value="CBASS_cyclase_a"/>
    <property type="match status" value="1"/>
</dbReference>
<gene>
    <name evidence="3" type="ORF">MPRF_00460</name>
</gene>
<dbReference type="GO" id="GO:0051607">
    <property type="term" value="P:defense response to virus"/>
    <property type="evidence" value="ECO:0007669"/>
    <property type="project" value="UniProtKB-KW"/>
</dbReference>
<dbReference type="EMBL" id="AP022598">
    <property type="protein sequence ID" value="BBY73147.1"/>
    <property type="molecule type" value="Genomic_DNA"/>
</dbReference>
<dbReference type="Gene3D" id="1.10.1410.20">
    <property type="entry name" value="2'-5'-oligoadenylate synthetase 1, domain 2"/>
    <property type="match status" value="1"/>
</dbReference>
<dbReference type="CDD" id="cd05400">
    <property type="entry name" value="NT_2-5OAS_ClassI-CCAase"/>
    <property type="match status" value="1"/>
</dbReference>
<sequence>MHNHVNHSDLSTFAVNKVNVPAETAKSRRSQVAHLRTRLESYIADHPNYDLVKMRGSGSVAKHTAIKASSDTDIAAYVRASAVGGLDVDEAQLLQWLRDRCVEVYGATKDASDFEISHHAVGITMHGSGLKIDVAPVLYEGEPDDRGYLVTQTGDRVLTSVTLHKEFLNKRRAQGGPNYKELIRLVKAFVHRAKTEAAASGPELRFKSFIVELIVAHLWDNGWLNKPFAIDDYPRAFEQFLAYIAMTELKEPILFTDYYQANDVDTCTDPVQVWDPVNPSNNVTRGYSDYDRQRLVTRCSEALDKVNTASAATNKTSAVAAWKTLFGPTFPGA</sequence>
<dbReference type="Proteomes" id="UP000466554">
    <property type="component" value="Chromosome"/>
</dbReference>
<reference evidence="3 4" key="1">
    <citation type="journal article" date="2019" name="Emerg. Microbes Infect.">
        <title>Comprehensive subspecies identification of 175 nontuberculous mycobacteria species based on 7547 genomic profiles.</title>
        <authorList>
            <person name="Matsumoto Y."/>
            <person name="Kinjo T."/>
            <person name="Motooka D."/>
            <person name="Nabeya D."/>
            <person name="Jung N."/>
            <person name="Uechi K."/>
            <person name="Horii T."/>
            <person name="Iida T."/>
            <person name="Fujita J."/>
            <person name="Nakamura S."/>
        </authorList>
    </citation>
    <scope>NUCLEOTIDE SEQUENCE [LARGE SCALE GENOMIC DNA]</scope>
    <source>
        <strain evidence="3 4">JCM 6367</strain>
    </source>
</reference>
<evidence type="ECO:0000313" key="3">
    <source>
        <dbReference type="EMBL" id="BBY73147.1"/>
    </source>
</evidence>
<keyword evidence="1" id="KW-0051">Antiviral defense</keyword>
<dbReference type="InterPro" id="IPR006116">
    <property type="entry name" value="NT_2-5OAS_ClassI-CCAase"/>
</dbReference>
<dbReference type="SUPFAM" id="SSF81301">
    <property type="entry name" value="Nucleotidyltransferase"/>
    <property type="match status" value="1"/>
</dbReference>
<feature type="domain" description="2'-5'-oligoadenylate synthetase 1" evidence="2">
    <location>
        <begin position="157"/>
        <end position="324"/>
    </location>
</feature>
<dbReference type="AlphaFoldDB" id="A0A7I7TV90"/>